<dbReference type="FunFam" id="2.160.10.10:FF:000025">
    <property type="entry name" value="Hexapeptide-repeat containing-acetyltransferase"/>
    <property type="match status" value="1"/>
</dbReference>
<organism evidence="7 8">
    <name type="scientific">Cellulomonas gelida</name>
    <dbReference type="NCBI Taxonomy" id="1712"/>
    <lineage>
        <taxon>Bacteria</taxon>
        <taxon>Bacillati</taxon>
        <taxon>Actinomycetota</taxon>
        <taxon>Actinomycetes</taxon>
        <taxon>Micrococcales</taxon>
        <taxon>Cellulomonadaceae</taxon>
        <taxon>Cellulomonas</taxon>
    </lineage>
</organism>
<dbReference type="SMART" id="SM01266">
    <property type="entry name" value="Mac"/>
    <property type="match status" value="1"/>
</dbReference>
<name>A0A4Y3KJV2_9CELL</name>
<dbReference type="GO" id="GO:0008870">
    <property type="term" value="F:galactoside O-acetyltransferase activity"/>
    <property type="evidence" value="ECO:0007669"/>
    <property type="project" value="TreeGrafter"/>
</dbReference>
<dbReference type="InterPro" id="IPR018357">
    <property type="entry name" value="Hexapep_transf_CS"/>
</dbReference>
<evidence type="ECO:0000256" key="1">
    <source>
        <dbReference type="ARBA" id="ARBA00007274"/>
    </source>
</evidence>
<evidence type="ECO:0000256" key="4">
    <source>
        <dbReference type="ARBA" id="ARBA00023315"/>
    </source>
</evidence>
<reference evidence="7 8" key="1">
    <citation type="submission" date="2019-06" db="EMBL/GenBank/DDBJ databases">
        <title>Whole genome shotgun sequence of Cellulomonas gelida NBRC 3748.</title>
        <authorList>
            <person name="Hosoyama A."/>
            <person name="Uohara A."/>
            <person name="Ohji S."/>
            <person name="Ichikawa N."/>
        </authorList>
    </citation>
    <scope>NUCLEOTIDE SEQUENCE [LARGE SCALE GENOMIC DNA]</scope>
    <source>
        <strain evidence="7 8">NBRC 3748</strain>
    </source>
</reference>
<evidence type="ECO:0000313" key="8">
    <source>
        <dbReference type="Proteomes" id="UP000320461"/>
    </source>
</evidence>
<evidence type="ECO:0000256" key="5">
    <source>
        <dbReference type="RuleBase" id="RU367021"/>
    </source>
</evidence>
<dbReference type="CDD" id="cd03357">
    <property type="entry name" value="LbH_MAT_GAT"/>
    <property type="match status" value="1"/>
</dbReference>
<evidence type="ECO:0000256" key="2">
    <source>
        <dbReference type="ARBA" id="ARBA00022679"/>
    </source>
</evidence>
<gene>
    <name evidence="7" type="ORF">CGE01nite_14340</name>
</gene>
<comment type="caution">
    <text evidence="7">The sequence shown here is derived from an EMBL/GenBank/DDBJ whole genome shotgun (WGS) entry which is preliminary data.</text>
</comment>
<sequence length="200" mass="21273">MGSVTHDYFADDPRTNRERMLAGDLYIADDPDSERIAREALRLSDAYHRAEVAGDPDAREHLVALLGSLGEGAYVKPPLFVDYGENLHIGARTFANYNLTALDVATITIGEDCQIGPNVQLLTPTHPVAPQPRKDKLEAAKPITIGDNVWLGGGVIVCPGVTIGDNTVVGAGAVVTRDLPANVVAVGNPARVVREITDQG</sequence>
<evidence type="ECO:0000313" key="7">
    <source>
        <dbReference type="EMBL" id="GEA84183.1"/>
    </source>
</evidence>
<keyword evidence="8" id="KW-1185">Reference proteome</keyword>
<dbReference type="Pfam" id="PF12464">
    <property type="entry name" value="Mac"/>
    <property type="match status" value="1"/>
</dbReference>
<comment type="similarity">
    <text evidence="1 5">Belongs to the transferase hexapeptide repeat family.</text>
</comment>
<protein>
    <recommendedName>
        <fullName evidence="5">Acetyltransferase</fullName>
        <ecNumber evidence="5">2.3.1.-</ecNumber>
    </recommendedName>
</protein>
<dbReference type="PANTHER" id="PTHR43017">
    <property type="entry name" value="GALACTOSIDE O-ACETYLTRANSFERASE"/>
    <property type="match status" value="1"/>
</dbReference>
<dbReference type="PANTHER" id="PTHR43017:SF1">
    <property type="entry name" value="ACETYLTRANSFERASE YJL218W-RELATED"/>
    <property type="match status" value="1"/>
</dbReference>
<accession>A0A4Y3KJV2</accession>
<dbReference type="InterPro" id="IPR011004">
    <property type="entry name" value="Trimer_LpxA-like_sf"/>
</dbReference>
<keyword evidence="3" id="KW-0677">Repeat</keyword>
<feature type="domain" description="Maltose/galactoside acetyltransferase" evidence="6">
    <location>
        <begin position="17"/>
        <end position="71"/>
    </location>
</feature>
<dbReference type="InterPro" id="IPR039369">
    <property type="entry name" value="LacA-like"/>
</dbReference>
<dbReference type="EMBL" id="BJLQ01000011">
    <property type="protein sequence ID" value="GEA84183.1"/>
    <property type="molecule type" value="Genomic_DNA"/>
</dbReference>
<dbReference type="EC" id="2.3.1.-" evidence="5"/>
<dbReference type="InterPro" id="IPR024688">
    <property type="entry name" value="Mac_dom"/>
</dbReference>
<dbReference type="PROSITE" id="PS00101">
    <property type="entry name" value="HEXAPEP_TRANSFERASES"/>
    <property type="match status" value="1"/>
</dbReference>
<dbReference type="AlphaFoldDB" id="A0A4Y3KJV2"/>
<dbReference type="InterPro" id="IPR001451">
    <property type="entry name" value="Hexapep"/>
</dbReference>
<dbReference type="Pfam" id="PF00132">
    <property type="entry name" value="Hexapep"/>
    <property type="match status" value="1"/>
</dbReference>
<evidence type="ECO:0000256" key="3">
    <source>
        <dbReference type="ARBA" id="ARBA00022737"/>
    </source>
</evidence>
<keyword evidence="2 5" id="KW-0808">Transferase</keyword>
<proteinExistence type="inferred from homology"/>
<dbReference type="Proteomes" id="UP000320461">
    <property type="component" value="Unassembled WGS sequence"/>
</dbReference>
<dbReference type="SUPFAM" id="SSF51161">
    <property type="entry name" value="Trimeric LpxA-like enzymes"/>
    <property type="match status" value="1"/>
</dbReference>
<dbReference type="Gene3D" id="2.160.10.10">
    <property type="entry name" value="Hexapeptide repeat proteins"/>
    <property type="match status" value="1"/>
</dbReference>
<evidence type="ECO:0000259" key="6">
    <source>
        <dbReference type="SMART" id="SM01266"/>
    </source>
</evidence>
<keyword evidence="4 5" id="KW-0012">Acyltransferase</keyword>